<reference evidence="1" key="2">
    <citation type="journal article" date="2021" name="PeerJ">
        <title>Extensive microbial diversity within the chicken gut microbiome revealed by metagenomics and culture.</title>
        <authorList>
            <person name="Gilroy R."/>
            <person name="Ravi A."/>
            <person name="Getino M."/>
            <person name="Pursley I."/>
            <person name="Horton D.L."/>
            <person name="Alikhan N.F."/>
            <person name="Baker D."/>
            <person name="Gharbi K."/>
            <person name="Hall N."/>
            <person name="Watson M."/>
            <person name="Adriaenssens E.M."/>
            <person name="Foster-Nyarko E."/>
            <person name="Jarju S."/>
            <person name="Secka A."/>
            <person name="Antonio M."/>
            <person name="Oren A."/>
            <person name="Chaudhuri R.R."/>
            <person name="La Ragione R."/>
            <person name="Hildebrand F."/>
            <person name="Pallen M.J."/>
        </authorList>
    </citation>
    <scope>NUCLEOTIDE SEQUENCE</scope>
    <source>
        <strain evidence="1">ChiHecec2B26-709</strain>
    </source>
</reference>
<comment type="caution">
    <text evidence="1">The sequence shown here is derived from an EMBL/GenBank/DDBJ whole genome shotgun (WGS) entry which is preliminary data.</text>
</comment>
<name>A0A9D1KG51_9BACT</name>
<evidence type="ECO:0000313" key="2">
    <source>
        <dbReference type="Proteomes" id="UP000886881"/>
    </source>
</evidence>
<organism evidence="1 2">
    <name type="scientific">Candidatus Cryptobacteroides merdipullorum</name>
    <dbReference type="NCBI Taxonomy" id="2840771"/>
    <lineage>
        <taxon>Bacteria</taxon>
        <taxon>Pseudomonadati</taxon>
        <taxon>Bacteroidota</taxon>
        <taxon>Bacteroidia</taxon>
        <taxon>Bacteroidales</taxon>
        <taxon>Candidatus Cryptobacteroides</taxon>
    </lineage>
</organism>
<proteinExistence type="predicted"/>
<dbReference type="SUPFAM" id="SSF50969">
    <property type="entry name" value="YVTN repeat-like/Quinoprotein amine dehydrogenase"/>
    <property type="match status" value="1"/>
</dbReference>
<accession>A0A9D1KG51</accession>
<gene>
    <name evidence="1" type="ORF">IAC35_00480</name>
</gene>
<sequence>MLDTFPCTVELNGRDTVIAQLLAPSDIIVTDSLLIVGEPQANPMVSLYDLSGRCLSRFLQKGRGPGETLNMMRVSLYSPSSIQTAVDPEAVYVYDIDELLKGEPLPQREYHFPADDSSRPTAYQGTAELSPDRSKAVVTYYYAVGFDILDLPGRRISNSVFYQYPQIESVTIPQLKVQAVRRVPESFRGFLDCSCNNEHIYVLYSAKKFSEADCNIGGYILKYDWAGTPLCIYKLDCPASCFTIDSEETVIYAAVQDENGASVVSYDMPAGRI</sequence>
<dbReference type="Proteomes" id="UP000886881">
    <property type="component" value="Unassembled WGS sequence"/>
</dbReference>
<reference evidence="1" key="1">
    <citation type="submission" date="2020-10" db="EMBL/GenBank/DDBJ databases">
        <authorList>
            <person name="Gilroy R."/>
        </authorList>
    </citation>
    <scope>NUCLEOTIDE SEQUENCE</scope>
    <source>
        <strain evidence="1">ChiHecec2B26-709</strain>
    </source>
</reference>
<protein>
    <recommendedName>
        <fullName evidence="3">6-bladed beta-propeller</fullName>
    </recommendedName>
</protein>
<dbReference type="EMBL" id="DVLC01000007">
    <property type="protein sequence ID" value="HIT46316.1"/>
    <property type="molecule type" value="Genomic_DNA"/>
</dbReference>
<evidence type="ECO:0008006" key="3">
    <source>
        <dbReference type="Google" id="ProtNLM"/>
    </source>
</evidence>
<dbReference type="AlphaFoldDB" id="A0A9D1KG51"/>
<dbReference type="InterPro" id="IPR011044">
    <property type="entry name" value="Quino_amine_DH_bsu"/>
</dbReference>
<evidence type="ECO:0000313" key="1">
    <source>
        <dbReference type="EMBL" id="HIT46316.1"/>
    </source>
</evidence>